<dbReference type="RefSeq" id="WP_117446299.1">
    <property type="nucleotide sequence ID" value="NZ_QUSK01000013.1"/>
</dbReference>
<protein>
    <submittedName>
        <fullName evidence="9">Type II toxin-antitoxin system HicA family toxin</fullName>
    </submittedName>
</protein>
<keyword evidence="6" id="KW-0694">RNA-binding</keyword>
<sequence length="65" mass="7243">MPITFREIVKILKKDGWYQVGQSGSHVQFKHPSKPGRVTVPKHGGRTIAPGTEKSIYEQAGLNKK</sequence>
<evidence type="ECO:0000256" key="5">
    <source>
        <dbReference type="ARBA" id="ARBA00022801"/>
    </source>
</evidence>
<dbReference type="InterPro" id="IPR012933">
    <property type="entry name" value="HicA_mRNA_interferase"/>
</dbReference>
<evidence type="ECO:0000256" key="3">
    <source>
        <dbReference type="ARBA" id="ARBA00022722"/>
    </source>
</evidence>
<comment type="caution">
    <text evidence="9">The sequence shown here is derived from an EMBL/GenBank/DDBJ whole genome shotgun (WGS) entry which is preliminary data.</text>
</comment>
<dbReference type="GO" id="GO:0004519">
    <property type="term" value="F:endonuclease activity"/>
    <property type="evidence" value="ECO:0007669"/>
    <property type="project" value="UniProtKB-KW"/>
</dbReference>
<keyword evidence="3" id="KW-0540">Nuclease</keyword>
<dbReference type="InterPro" id="IPR038570">
    <property type="entry name" value="HicA_sf"/>
</dbReference>
<feature type="region of interest" description="Disordered" evidence="8">
    <location>
        <begin position="23"/>
        <end position="65"/>
    </location>
</feature>
<dbReference type="SUPFAM" id="SSF54786">
    <property type="entry name" value="YcfA/nrd intein domain"/>
    <property type="match status" value="1"/>
</dbReference>
<accession>A0A3E3E452</accession>
<dbReference type="GO" id="GO:0003729">
    <property type="term" value="F:mRNA binding"/>
    <property type="evidence" value="ECO:0007669"/>
    <property type="project" value="InterPro"/>
</dbReference>
<reference evidence="9 10" key="1">
    <citation type="submission" date="2018-08" db="EMBL/GenBank/DDBJ databases">
        <title>A genome reference for cultivated species of the human gut microbiota.</title>
        <authorList>
            <person name="Zou Y."/>
            <person name="Xue W."/>
            <person name="Luo G."/>
        </authorList>
    </citation>
    <scope>NUCLEOTIDE SEQUENCE [LARGE SCALE GENOMIC DNA]</scope>
    <source>
        <strain evidence="9 10">TF08-11</strain>
    </source>
</reference>
<keyword evidence="5" id="KW-0378">Hydrolase</keyword>
<dbReference type="Proteomes" id="UP000260721">
    <property type="component" value="Unassembled WGS sequence"/>
</dbReference>
<dbReference type="Gene3D" id="3.30.920.30">
    <property type="entry name" value="Hypothetical protein"/>
    <property type="match status" value="1"/>
</dbReference>
<dbReference type="AlphaFoldDB" id="A0A3E3E452"/>
<evidence type="ECO:0000313" key="9">
    <source>
        <dbReference type="EMBL" id="RGD76361.1"/>
    </source>
</evidence>
<proteinExistence type="inferred from homology"/>
<evidence type="ECO:0000256" key="8">
    <source>
        <dbReference type="SAM" id="MobiDB-lite"/>
    </source>
</evidence>
<keyword evidence="2" id="KW-1277">Toxin-antitoxin system</keyword>
<keyword evidence="7" id="KW-0346">Stress response</keyword>
<evidence type="ECO:0000256" key="1">
    <source>
        <dbReference type="ARBA" id="ARBA00006620"/>
    </source>
</evidence>
<dbReference type="EMBL" id="QUSK01000013">
    <property type="protein sequence ID" value="RGD76361.1"/>
    <property type="molecule type" value="Genomic_DNA"/>
</dbReference>
<keyword evidence="4" id="KW-0255">Endonuclease</keyword>
<name>A0A3E3E452_9FIRM</name>
<evidence type="ECO:0000256" key="4">
    <source>
        <dbReference type="ARBA" id="ARBA00022759"/>
    </source>
</evidence>
<evidence type="ECO:0000256" key="7">
    <source>
        <dbReference type="ARBA" id="ARBA00023016"/>
    </source>
</evidence>
<dbReference type="GO" id="GO:0016787">
    <property type="term" value="F:hydrolase activity"/>
    <property type="evidence" value="ECO:0007669"/>
    <property type="project" value="UniProtKB-KW"/>
</dbReference>
<gene>
    <name evidence="9" type="ORF">DXC78_06640</name>
</gene>
<dbReference type="Pfam" id="PF07927">
    <property type="entry name" value="HicA_toxin"/>
    <property type="match status" value="1"/>
</dbReference>
<comment type="similarity">
    <text evidence="1">Belongs to the HicA mRNA interferase family.</text>
</comment>
<evidence type="ECO:0000256" key="2">
    <source>
        <dbReference type="ARBA" id="ARBA00022649"/>
    </source>
</evidence>
<evidence type="ECO:0000313" key="10">
    <source>
        <dbReference type="Proteomes" id="UP000260721"/>
    </source>
</evidence>
<evidence type="ECO:0000256" key="6">
    <source>
        <dbReference type="ARBA" id="ARBA00022884"/>
    </source>
</evidence>
<organism evidence="9 10">
    <name type="scientific">Faecalicoccus pleomorphus</name>
    <dbReference type="NCBI Taxonomy" id="1323"/>
    <lineage>
        <taxon>Bacteria</taxon>
        <taxon>Bacillati</taxon>
        <taxon>Bacillota</taxon>
        <taxon>Erysipelotrichia</taxon>
        <taxon>Erysipelotrichales</taxon>
        <taxon>Erysipelotrichaceae</taxon>
        <taxon>Faecalicoccus</taxon>
    </lineage>
</organism>